<dbReference type="InterPro" id="IPR006426">
    <property type="entry name" value="Asn_synth_AEB"/>
</dbReference>
<keyword evidence="5 8" id="KW-0067">ATP-binding</keyword>
<dbReference type="RefSeq" id="WP_214658974.1">
    <property type="nucleotide sequence ID" value="NZ_CP017634.1"/>
</dbReference>
<dbReference type="KEGG" id="fwa:DCMF_28485"/>
<reference evidence="11 12" key="1">
    <citation type="submission" date="2016-10" db="EMBL/GenBank/DDBJ databases">
        <title>Complete Genome Sequence of Peptococcaceae strain DCMF.</title>
        <authorList>
            <person name="Edwards R.J."/>
            <person name="Holland S.I."/>
            <person name="Deshpande N.P."/>
            <person name="Wong Y.K."/>
            <person name="Ertan H."/>
            <person name="Manefield M."/>
            <person name="Russell T.L."/>
            <person name="Lee M.J."/>
        </authorList>
    </citation>
    <scope>NUCLEOTIDE SEQUENCE [LARGE SCALE GENOMIC DNA]</scope>
    <source>
        <strain evidence="11 12">DCMF</strain>
    </source>
</reference>
<dbReference type="GO" id="GO:0006529">
    <property type="term" value="P:asparagine biosynthetic process"/>
    <property type="evidence" value="ECO:0007669"/>
    <property type="project" value="UniProtKB-KW"/>
</dbReference>
<dbReference type="InterPro" id="IPR029055">
    <property type="entry name" value="Ntn_hydrolases_N"/>
</dbReference>
<sequence length="649" mass="75274">MGAICGIFDLSGDSINPEISGFMMHELGRYEGDFSDTWTKGQVFMGCYTQFITLESVHERLPYHDSKSNMTITADAILDNRAELLNIFGIAGQNCTQTPDSLLILKAYQKWGKECPAHLVGDFSFAIWDGNVRKLFCAVDHTGNRTFYYYTSPRLFAFSTLIKPLFAIGEIKKNYSDAWICDFLSIPSVIHQLDSELTIYQDILLLPAAHTLMVNRQGISKQVYWKMEKQKELKLKSDQEYEEALRHVLGQAVNSRLRSIKPVGVMLSGGLDSTSVACLAATELKKRGQTLQAFSSIPMVGYHNRLSAKKIADETPYIEAVKDYSGNIDVIYCRCEGKHSLSDTDRFFSVFEQPYKILENLFWIDEILAQAKDRNVGIMLTGGMGNTTISYGIFRHCLISFMHSGKWKMLISEINAYSKIKKTKPLKIISDLVKSLFPYEVQERWYQMRNKNWDTPFQLSPINPQFAKQMGRRGRFKRYRYDPFYIKKMDSFAYRQMMLSPAHFSHLAGIYTKISLSHHLILRDPTIDKRVIEFCLSVPDEQYIRNGRERSLLRRAMEGILPDKVRLNYKERGQQSADFVQRLQPLEQEIKEEIMKIGKSDQEKRYLDLERIHRTLQEIDLTKMDALNDYDFRMLLRSIIFSRYLRENR</sequence>
<dbReference type="GO" id="GO:0005524">
    <property type="term" value="F:ATP binding"/>
    <property type="evidence" value="ECO:0007669"/>
    <property type="project" value="UniProtKB-KW"/>
</dbReference>
<dbReference type="InterPro" id="IPR001962">
    <property type="entry name" value="Asn_synthase"/>
</dbReference>
<evidence type="ECO:0000313" key="12">
    <source>
        <dbReference type="Proteomes" id="UP000323521"/>
    </source>
</evidence>
<keyword evidence="4 8" id="KW-0547">Nucleotide-binding</keyword>
<feature type="domain" description="Glutamine amidotransferase type-2" evidence="10">
    <location>
        <begin position="57"/>
        <end position="166"/>
    </location>
</feature>
<dbReference type="PANTHER" id="PTHR43284">
    <property type="entry name" value="ASPARAGINE SYNTHETASE (GLUTAMINE-HYDROLYZING)"/>
    <property type="match status" value="1"/>
</dbReference>
<evidence type="ECO:0000256" key="7">
    <source>
        <dbReference type="ARBA" id="ARBA00048741"/>
    </source>
</evidence>
<evidence type="ECO:0000256" key="8">
    <source>
        <dbReference type="PIRSR" id="PIRSR001589-2"/>
    </source>
</evidence>
<evidence type="ECO:0000259" key="10">
    <source>
        <dbReference type="Pfam" id="PF13537"/>
    </source>
</evidence>
<evidence type="ECO:0000256" key="1">
    <source>
        <dbReference type="ARBA" id="ARBA00005187"/>
    </source>
</evidence>
<dbReference type="Proteomes" id="UP000323521">
    <property type="component" value="Chromosome"/>
</dbReference>
<dbReference type="Pfam" id="PF13537">
    <property type="entry name" value="GATase_7"/>
    <property type="match status" value="1"/>
</dbReference>
<accession>A0A3G1L0L4</accession>
<comment type="catalytic activity">
    <reaction evidence="7">
        <text>L-aspartate + L-glutamine + ATP + H2O = L-asparagine + L-glutamate + AMP + diphosphate + H(+)</text>
        <dbReference type="Rhea" id="RHEA:12228"/>
        <dbReference type="ChEBI" id="CHEBI:15377"/>
        <dbReference type="ChEBI" id="CHEBI:15378"/>
        <dbReference type="ChEBI" id="CHEBI:29985"/>
        <dbReference type="ChEBI" id="CHEBI:29991"/>
        <dbReference type="ChEBI" id="CHEBI:30616"/>
        <dbReference type="ChEBI" id="CHEBI:33019"/>
        <dbReference type="ChEBI" id="CHEBI:58048"/>
        <dbReference type="ChEBI" id="CHEBI:58359"/>
        <dbReference type="ChEBI" id="CHEBI:456215"/>
        <dbReference type="EC" id="6.3.5.4"/>
    </reaction>
</comment>
<dbReference type="GO" id="GO:0004066">
    <property type="term" value="F:asparagine synthase (glutamine-hydrolyzing) activity"/>
    <property type="evidence" value="ECO:0007669"/>
    <property type="project" value="UniProtKB-EC"/>
</dbReference>
<dbReference type="InterPro" id="IPR014729">
    <property type="entry name" value="Rossmann-like_a/b/a_fold"/>
</dbReference>
<dbReference type="PIRSF" id="PIRSF001589">
    <property type="entry name" value="Asn_synthetase_glu-h"/>
    <property type="match status" value="1"/>
</dbReference>
<dbReference type="InterPro" id="IPR017932">
    <property type="entry name" value="GATase_2_dom"/>
</dbReference>
<dbReference type="Pfam" id="PF00733">
    <property type="entry name" value="Asn_synthase"/>
    <property type="match status" value="1"/>
</dbReference>
<keyword evidence="12" id="KW-1185">Reference proteome</keyword>
<dbReference type="AlphaFoldDB" id="A0A3G1L0L4"/>
<evidence type="ECO:0000256" key="6">
    <source>
        <dbReference type="ARBA" id="ARBA00022888"/>
    </source>
</evidence>
<dbReference type="Gene3D" id="3.40.50.620">
    <property type="entry name" value="HUPs"/>
    <property type="match status" value="2"/>
</dbReference>
<keyword evidence="6" id="KW-0028">Amino-acid biosynthesis</keyword>
<protein>
    <recommendedName>
        <fullName evidence="3">asparagine synthase (glutamine-hydrolyzing)</fullName>
        <ecNumber evidence="3">6.3.5.4</ecNumber>
    </recommendedName>
</protein>
<gene>
    <name evidence="11" type="ORF">DCMF_28485</name>
</gene>
<keyword evidence="6" id="KW-0061">Asparagine biosynthesis</keyword>
<comment type="pathway">
    <text evidence="1">Amino-acid biosynthesis; L-asparagine biosynthesis; L-asparagine from L-aspartate (L-Gln route): step 1/1.</text>
</comment>
<dbReference type="Gene3D" id="3.60.20.10">
    <property type="entry name" value="Glutamine Phosphoribosylpyrophosphate, subunit 1, domain 1"/>
    <property type="match status" value="1"/>
</dbReference>
<dbReference type="PANTHER" id="PTHR43284:SF1">
    <property type="entry name" value="ASPARAGINE SYNTHETASE"/>
    <property type="match status" value="1"/>
</dbReference>
<dbReference type="EC" id="6.3.5.4" evidence="3"/>
<dbReference type="EMBL" id="CP017634">
    <property type="protein sequence ID" value="ATW28169.1"/>
    <property type="molecule type" value="Genomic_DNA"/>
</dbReference>
<comment type="similarity">
    <text evidence="2">Belongs to the asparagine synthetase family.</text>
</comment>
<evidence type="ECO:0000313" key="11">
    <source>
        <dbReference type="EMBL" id="ATW28169.1"/>
    </source>
</evidence>
<feature type="binding site" evidence="8">
    <location>
        <position position="100"/>
    </location>
    <ligand>
        <name>L-glutamine</name>
        <dbReference type="ChEBI" id="CHEBI:58359"/>
    </ligand>
</feature>
<dbReference type="SUPFAM" id="SSF56235">
    <property type="entry name" value="N-terminal nucleophile aminohydrolases (Ntn hydrolases)"/>
    <property type="match status" value="1"/>
</dbReference>
<dbReference type="InterPro" id="IPR051786">
    <property type="entry name" value="ASN_synthetase/amidase"/>
</dbReference>
<evidence type="ECO:0000256" key="3">
    <source>
        <dbReference type="ARBA" id="ARBA00012737"/>
    </source>
</evidence>
<proteinExistence type="inferred from homology"/>
<evidence type="ECO:0000256" key="5">
    <source>
        <dbReference type="ARBA" id="ARBA00022840"/>
    </source>
</evidence>
<dbReference type="SUPFAM" id="SSF52402">
    <property type="entry name" value="Adenine nucleotide alpha hydrolases-like"/>
    <property type="match status" value="1"/>
</dbReference>
<name>A0A3G1L0L4_FORW1</name>
<evidence type="ECO:0000259" key="9">
    <source>
        <dbReference type="Pfam" id="PF00733"/>
    </source>
</evidence>
<feature type="domain" description="Asparagine synthetase" evidence="9">
    <location>
        <begin position="245"/>
        <end position="618"/>
    </location>
</feature>
<evidence type="ECO:0000256" key="4">
    <source>
        <dbReference type="ARBA" id="ARBA00022741"/>
    </source>
</evidence>
<feature type="binding site" evidence="8">
    <location>
        <position position="297"/>
    </location>
    <ligand>
        <name>ATP</name>
        <dbReference type="ChEBI" id="CHEBI:30616"/>
    </ligand>
</feature>
<evidence type="ECO:0000256" key="2">
    <source>
        <dbReference type="ARBA" id="ARBA00005752"/>
    </source>
</evidence>
<organism evidence="11 12">
    <name type="scientific">Formimonas warabiya</name>
    <dbReference type="NCBI Taxonomy" id="1761012"/>
    <lineage>
        <taxon>Bacteria</taxon>
        <taxon>Bacillati</taxon>
        <taxon>Bacillota</taxon>
        <taxon>Clostridia</taxon>
        <taxon>Eubacteriales</taxon>
        <taxon>Peptococcaceae</taxon>
        <taxon>Candidatus Formimonas</taxon>
    </lineage>
</organism>